<comment type="caution">
    <text evidence="2">The sequence shown here is derived from an EMBL/GenBank/DDBJ whole genome shotgun (WGS) entry which is preliminary data.</text>
</comment>
<proteinExistence type="predicted"/>
<dbReference type="AlphaFoldDB" id="A0A016TLV0"/>
<name>A0A016TLV0_9BILA</name>
<dbReference type="EMBL" id="JARK01001428">
    <property type="protein sequence ID" value="EYC03710.1"/>
    <property type="molecule type" value="Genomic_DNA"/>
</dbReference>
<reference evidence="3" key="1">
    <citation type="journal article" date="2015" name="Nat. Genet.">
        <title>The genome and transcriptome of the zoonotic hookworm Ancylostoma ceylanicum identify infection-specific gene families.</title>
        <authorList>
            <person name="Schwarz E.M."/>
            <person name="Hu Y."/>
            <person name="Antoshechkin I."/>
            <person name="Miller M.M."/>
            <person name="Sternberg P.W."/>
            <person name="Aroian R.V."/>
        </authorList>
    </citation>
    <scope>NUCLEOTIDE SEQUENCE</scope>
    <source>
        <strain evidence="3">HY135</strain>
    </source>
</reference>
<keyword evidence="3" id="KW-1185">Reference proteome</keyword>
<evidence type="ECO:0000313" key="2">
    <source>
        <dbReference type="EMBL" id="EYC03710.1"/>
    </source>
</evidence>
<dbReference type="Proteomes" id="UP000024635">
    <property type="component" value="Unassembled WGS sequence"/>
</dbReference>
<organism evidence="2 3">
    <name type="scientific">Ancylostoma ceylanicum</name>
    <dbReference type="NCBI Taxonomy" id="53326"/>
    <lineage>
        <taxon>Eukaryota</taxon>
        <taxon>Metazoa</taxon>
        <taxon>Ecdysozoa</taxon>
        <taxon>Nematoda</taxon>
        <taxon>Chromadorea</taxon>
        <taxon>Rhabditida</taxon>
        <taxon>Rhabditina</taxon>
        <taxon>Rhabditomorpha</taxon>
        <taxon>Strongyloidea</taxon>
        <taxon>Ancylostomatidae</taxon>
        <taxon>Ancylostomatinae</taxon>
        <taxon>Ancylostoma</taxon>
    </lineage>
</organism>
<protein>
    <submittedName>
        <fullName evidence="2">Uncharacterized protein</fullName>
    </submittedName>
</protein>
<accession>A0A016TLV0</accession>
<feature type="region of interest" description="Disordered" evidence="1">
    <location>
        <begin position="39"/>
        <end position="61"/>
    </location>
</feature>
<evidence type="ECO:0000313" key="3">
    <source>
        <dbReference type="Proteomes" id="UP000024635"/>
    </source>
</evidence>
<evidence type="ECO:0000256" key="1">
    <source>
        <dbReference type="SAM" id="MobiDB-lite"/>
    </source>
</evidence>
<sequence length="75" mass="8643">MTLGVECDARGEAEEKKNGGLTLMRRWLRRAHLYRPSPRRFTRDHVTPYGDSPSSPSSPQVRLNHQLLLANTLNW</sequence>
<gene>
    <name evidence="2" type="primary">Acey_s0092.g2577</name>
    <name evidence="2" type="ORF">Y032_0092g2577</name>
</gene>